<name>A0A3B0ZYZ3_9ZZZZ</name>
<evidence type="ECO:0000313" key="1">
    <source>
        <dbReference type="EMBL" id="VAW92597.1"/>
    </source>
</evidence>
<sequence length="82" mass="9156">MIYWPQRHRVHGEKPAIATHFFPIGMGHARDGFVSVGWALPSSTQGKIADGQCLPHRIIFYSEKFRALCVSVAKSLSIGFDQ</sequence>
<accession>A0A3B0ZYZ3</accession>
<proteinExistence type="predicted"/>
<gene>
    <name evidence="1" type="ORF">MNBD_GAMMA20-2174</name>
</gene>
<reference evidence="1" key="1">
    <citation type="submission" date="2018-06" db="EMBL/GenBank/DDBJ databases">
        <authorList>
            <person name="Zhirakovskaya E."/>
        </authorList>
    </citation>
    <scope>NUCLEOTIDE SEQUENCE</scope>
</reference>
<protein>
    <submittedName>
        <fullName evidence="1">Uncharacterized protein</fullName>
    </submittedName>
</protein>
<dbReference type="AlphaFoldDB" id="A0A3B0ZYZ3"/>
<dbReference type="EMBL" id="UOFU01000002">
    <property type="protein sequence ID" value="VAW92597.1"/>
    <property type="molecule type" value="Genomic_DNA"/>
</dbReference>
<organism evidence="1">
    <name type="scientific">hydrothermal vent metagenome</name>
    <dbReference type="NCBI Taxonomy" id="652676"/>
    <lineage>
        <taxon>unclassified sequences</taxon>
        <taxon>metagenomes</taxon>
        <taxon>ecological metagenomes</taxon>
    </lineage>
</organism>